<protein>
    <recommendedName>
        <fullName evidence="2">Coiled-coil domain-containing protein 43</fullName>
    </recommendedName>
</protein>
<feature type="compositionally biased region" description="Acidic residues" evidence="4">
    <location>
        <begin position="130"/>
        <end position="143"/>
    </location>
</feature>
<dbReference type="AlphaFoldDB" id="A0A1I8P917"/>
<dbReference type="PANTHER" id="PTHR31684">
    <property type="entry name" value="COILED-COIL DOMAIN-CONTAINING PROTEIN 43"/>
    <property type="match status" value="1"/>
</dbReference>
<reference evidence="6" key="1">
    <citation type="submission" date="2020-05" db="UniProtKB">
        <authorList>
            <consortium name="EnsemblMetazoa"/>
        </authorList>
    </citation>
    <scope>IDENTIFICATION</scope>
    <source>
        <strain evidence="6">USDA</strain>
    </source>
</reference>
<keyword evidence="3" id="KW-0175">Coiled coil</keyword>
<evidence type="ECO:0000313" key="7">
    <source>
        <dbReference type="Proteomes" id="UP000095300"/>
    </source>
</evidence>
<evidence type="ECO:0000313" key="6">
    <source>
        <dbReference type="EnsemblMetazoa" id="SCAU005894-PA"/>
    </source>
</evidence>
<sequence length="217" mass="24777">MAAAPTEFTKWLNQKLKELNTDETVFGSYITGILEDDDSLEEKKEALEGILSEILTDNIAEFIESILDKWQACSPKEDDANKSAKLNVDEQLAKLLESTKVQAVVKERQYTEEEKKIREQILAQYSQTEVSDEEYEPAQSDEEDNKHGGGGGGGGLTGIERNTNALDVQNLIKEKREQARLESAAKKQKDKEDREKQKQMREEKKEKRKTVKGERRR</sequence>
<evidence type="ECO:0000256" key="3">
    <source>
        <dbReference type="ARBA" id="ARBA00023054"/>
    </source>
</evidence>
<feature type="compositionally biased region" description="Gly residues" evidence="4">
    <location>
        <begin position="148"/>
        <end position="157"/>
    </location>
</feature>
<evidence type="ECO:0000256" key="4">
    <source>
        <dbReference type="SAM" id="MobiDB-lite"/>
    </source>
</evidence>
<dbReference type="EnsemblMetazoa" id="SCAU005894-RA">
    <property type="protein sequence ID" value="SCAU005894-PA"/>
    <property type="gene ID" value="SCAU005894"/>
</dbReference>
<feature type="region of interest" description="Disordered" evidence="4">
    <location>
        <begin position="123"/>
        <end position="217"/>
    </location>
</feature>
<keyword evidence="7" id="KW-1185">Reference proteome</keyword>
<dbReference type="OrthoDB" id="2187466at2759"/>
<feature type="domain" description="CCDC43 PWI-like" evidence="5">
    <location>
        <begin position="3"/>
        <end position="75"/>
    </location>
</feature>
<evidence type="ECO:0000259" key="5">
    <source>
        <dbReference type="Pfam" id="PF26091"/>
    </source>
</evidence>
<evidence type="ECO:0000256" key="1">
    <source>
        <dbReference type="ARBA" id="ARBA00005305"/>
    </source>
</evidence>
<accession>A0A1I8P917</accession>
<dbReference type="Proteomes" id="UP000095300">
    <property type="component" value="Unassembled WGS sequence"/>
</dbReference>
<feature type="compositionally biased region" description="Basic and acidic residues" evidence="4">
    <location>
        <begin position="172"/>
        <end position="205"/>
    </location>
</feature>
<feature type="compositionally biased region" description="Basic residues" evidence="4">
    <location>
        <begin position="206"/>
        <end position="217"/>
    </location>
</feature>
<gene>
    <name evidence="6" type="primary">106085130</name>
</gene>
<dbReference type="STRING" id="35570.A0A1I8P917"/>
<dbReference type="Pfam" id="PF26091">
    <property type="entry name" value="PWI_CCDC43"/>
    <property type="match status" value="1"/>
</dbReference>
<organism evidence="6 7">
    <name type="scientific">Stomoxys calcitrans</name>
    <name type="common">Stable fly</name>
    <name type="synonym">Conops calcitrans</name>
    <dbReference type="NCBI Taxonomy" id="35570"/>
    <lineage>
        <taxon>Eukaryota</taxon>
        <taxon>Metazoa</taxon>
        <taxon>Ecdysozoa</taxon>
        <taxon>Arthropoda</taxon>
        <taxon>Hexapoda</taxon>
        <taxon>Insecta</taxon>
        <taxon>Pterygota</taxon>
        <taxon>Neoptera</taxon>
        <taxon>Endopterygota</taxon>
        <taxon>Diptera</taxon>
        <taxon>Brachycera</taxon>
        <taxon>Muscomorpha</taxon>
        <taxon>Muscoidea</taxon>
        <taxon>Muscidae</taxon>
        <taxon>Stomoxys</taxon>
    </lineage>
</organism>
<dbReference type="VEuPathDB" id="VectorBase:SCAU005894"/>
<dbReference type="InterPro" id="IPR037666">
    <property type="entry name" value="CCDC43"/>
</dbReference>
<dbReference type="KEGG" id="scac:106085130"/>
<comment type="similarity">
    <text evidence="1">Belongs to the CCDC43 family.</text>
</comment>
<dbReference type="InterPro" id="IPR058771">
    <property type="entry name" value="PWI_CCDC43"/>
</dbReference>
<dbReference type="PANTHER" id="PTHR31684:SF2">
    <property type="entry name" value="COILED-COIL DOMAIN-CONTAINING PROTEIN 43"/>
    <property type="match status" value="1"/>
</dbReference>
<name>A0A1I8P917_STOCA</name>
<proteinExistence type="inferred from homology"/>
<evidence type="ECO:0000256" key="2">
    <source>
        <dbReference type="ARBA" id="ARBA00016648"/>
    </source>
</evidence>